<name>A0AAE3XPR2_9BACT</name>
<feature type="chain" id="PRO_5041994989" evidence="3">
    <location>
        <begin position="22"/>
        <end position="436"/>
    </location>
</feature>
<dbReference type="RefSeq" id="WP_309939559.1">
    <property type="nucleotide sequence ID" value="NZ_AP025305.1"/>
</dbReference>
<evidence type="ECO:0000256" key="3">
    <source>
        <dbReference type="SAM" id="SignalP"/>
    </source>
</evidence>
<keyword evidence="3" id="KW-0732">Signal</keyword>
<accession>A0AAE3XPR2</accession>
<dbReference type="EMBL" id="JAVDQD010000003">
    <property type="protein sequence ID" value="MDR6239789.1"/>
    <property type="molecule type" value="Genomic_DNA"/>
</dbReference>
<reference evidence="4" key="1">
    <citation type="submission" date="2023-07" db="EMBL/GenBank/DDBJ databases">
        <title>Genomic Encyclopedia of Type Strains, Phase IV (KMG-IV): sequencing the most valuable type-strain genomes for metagenomic binning, comparative biology and taxonomic classification.</title>
        <authorList>
            <person name="Goeker M."/>
        </authorList>
    </citation>
    <scope>NUCLEOTIDE SEQUENCE</scope>
    <source>
        <strain evidence="4">DSM 26174</strain>
    </source>
</reference>
<evidence type="ECO:0000313" key="4">
    <source>
        <dbReference type="EMBL" id="MDR6239789.1"/>
    </source>
</evidence>
<feature type="region of interest" description="Disordered" evidence="2">
    <location>
        <begin position="226"/>
        <end position="252"/>
    </location>
</feature>
<evidence type="ECO:0000313" key="5">
    <source>
        <dbReference type="Proteomes" id="UP001185092"/>
    </source>
</evidence>
<organism evidence="4 5">
    <name type="scientific">Aureibacter tunicatorum</name>
    <dbReference type="NCBI Taxonomy" id="866807"/>
    <lineage>
        <taxon>Bacteria</taxon>
        <taxon>Pseudomonadati</taxon>
        <taxon>Bacteroidota</taxon>
        <taxon>Cytophagia</taxon>
        <taxon>Cytophagales</taxon>
        <taxon>Persicobacteraceae</taxon>
        <taxon>Aureibacter</taxon>
    </lineage>
</organism>
<evidence type="ECO:0000256" key="2">
    <source>
        <dbReference type="SAM" id="MobiDB-lite"/>
    </source>
</evidence>
<feature type="signal peptide" evidence="3">
    <location>
        <begin position="1"/>
        <end position="21"/>
    </location>
</feature>
<sequence length="436" mass="50281">MSISKSFLIVFFMFLAVVSKAQNESYSKESFAKAYVKVIKEKDYEGFQELILPFKAFKKSFDTKNKSKQEVKDELEEMEYLYKKYQTNALNEFFKIAKSDQIDWNVTEIKGIRPVRQPHQNAKKGLVKYDVMVALHDEVRVHQLMIYSCFQFEGVWWTLGNQVELFEGNGKGIIASYTEKNVKPKVAQAIDDQVDKGKKEIVQDEVELNIETERQVSELALSTIESIDDKQPEENTNSKSEEEIQLTDSEKNAVKETLEVATRETIENKELELEEVEAKAKVDYAKNTQNLQESNELVLTQEKGNESHHNHEPKTMRFNDKYVNIVRTAKNLSATETEITISIDGLSANYDGTSISIIDQMSGGVSLVKDEHYEVEQVNATDMQIQFMTYKKWDKELILKYKVRHEKGQTIKIFGSLMYHPSGVMSLLTIDSVFRF</sequence>
<proteinExistence type="predicted"/>
<protein>
    <submittedName>
        <fullName evidence="4">Uncharacterized protein</fullName>
    </submittedName>
</protein>
<evidence type="ECO:0000256" key="1">
    <source>
        <dbReference type="SAM" id="Coils"/>
    </source>
</evidence>
<dbReference type="Proteomes" id="UP001185092">
    <property type="component" value="Unassembled WGS sequence"/>
</dbReference>
<keyword evidence="5" id="KW-1185">Reference proteome</keyword>
<keyword evidence="1" id="KW-0175">Coiled coil</keyword>
<feature type="coiled-coil region" evidence="1">
    <location>
        <begin position="259"/>
        <end position="288"/>
    </location>
</feature>
<comment type="caution">
    <text evidence="4">The sequence shown here is derived from an EMBL/GenBank/DDBJ whole genome shotgun (WGS) entry which is preliminary data.</text>
</comment>
<dbReference type="AlphaFoldDB" id="A0AAE3XPR2"/>
<gene>
    <name evidence="4" type="ORF">HNQ88_002837</name>
</gene>